<gene>
    <name evidence="1" type="ORF">KPL71_017798</name>
</gene>
<comment type="caution">
    <text evidence="1">The sequence shown here is derived from an EMBL/GenBank/DDBJ whole genome shotgun (WGS) entry which is preliminary data.</text>
</comment>
<evidence type="ECO:0000313" key="2">
    <source>
        <dbReference type="Proteomes" id="UP000829398"/>
    </source>
</evidence>
<proteinExistence type="predicted"/>
<reference evidence="2" key="1">
    <citation type="journal article" date="2023" name="Hortic. Res.">
        <title>A chromosome-level phased genome enabling allele-level studies in sweet orange: a case study on citrus Huanglongbing tolerance.</title>
        <authorList>
            <person name="Wu B."/>
            <person name="Yu Q."/>
            <person name="Deng Z."/>
            <person name="Duan Y."/>
            <person name="Luo F."/>
            <person name="Gmitter F. Jr."/>
        </authorList>
    </citation>
    <scope>NUCLEOTIDE SEQUENCE [LARGE SCALE GENOMIC DNA]</scope>
    <source>
        <strain evidence="2">cv. Valencia</strain>
    </source>
</reference>
<protein>
    <submittedName>
        <fullName evidence="1">Ribonuclease H protein</fullName>
    </submittedName>
</protein>
<keyword evidence="2" id="KW-1185">Reference proteome</keyword>
<accession>A0ACB8JSM3</accession>
<evidence type="ECO:0000313" key="1">
    <source>
        <dbReference type="EMBL" id="KAH9735622.1"/>
    </source>
</evidence>
<dbReference type="Proteomes" id="UP000829398">
    <property type="component" value="Chromosome 6"/>
</dbReference>
<dbReference type="EMBL" id="CM039175">
    <property type="protein sequence ID" value="KAH9735622.1"/>
    <property type="molecule type" value="Genomic_DNA"/>
</dbReference>
<name>A0ACB8JSM3_CITSI</name>
<organism evidence="1 2">
    <name type="scientific">Citrus sinensis</name>
    <name type="common">Sweet orange</name>
    <name type="synonym">Citrus aurantium var. sinensis</name>
    <dbReference type="NCBI Taxonomy" id="2711"/>
    <lineage>
        <taxon>Eukaryota</taxon>
        <taxon>Viridiplantae</taxon>
        <taxon>Streptophyta</taxon>
        <taxon>Embryophyta</taxon>
        <taxon>Tracheophyta</taxon>
        <taxon>Spermatophyta</taxon>
        <taxon>Magnoliopsida</taxon>
        <taxon>eudicotyledons</taxon>
        <taxon>Gunneridae</taxon>
        <taxon>Pentapetalae</taxon>
        <taxon>rosids</taxon>
        <taxon>malvids</taxon>
        <taxon>Sapindales</taxon>
        <taxon>Rutaceae</taxon>
        <taxon>Aurantioideae</taxon>
        <taxon>Citrus</taxon>
    </lineage>
</organism>
<sequence length="704" mass="78825">MLINLIMECITTATMNVLWNGELSSDFCPGMGVRQGDPLSPYIFVLCIERLSHGISKSIQQGHWKPIQLTRMGTPLSHLFFADDLLLLSEASGQQAIIINKIIDEFSASSGAKVNKSKTLVYFSANISAREASRIGSDLGYSVTDNLGKYLGVPLCHSRISKQTHQSIVDKVDQRLSGWNASHLTLAGRITLAQSVLQAIPVYTMQTTNLPRSIKMKIDQLCRRFIWSGSAEQKKMSLVNWDMICTPKCKGGLGFKKLDIMNHALLMKNTWSLITEPTKLSNQVLLTKYGVHLDEVPTSLPTRYGSHLWKAMGSIWEQTRVGMRWNIGDGERVRFWWDCWVTTSSPLAAHTSQPIPNTLLNKRVADFVDEIGNWNWSLFSHLLPNNILLKIASVHPPTASHGADSFFWGASSNGNFSVKSAYELLDDPIGNGDHSFWCLAWSWKGPHSIRVFLWLVLHGRLKTRKELNMRHLIDSTQCDRCGGSVEDILHTLRDCVTAKRESGFIATDIKARTKEILRCIHQPLHGKQPRVETMIRWKAPIWPCVSLNTDGAMKRFGYAGAGGLIRDYNGNWLMGFTVNLGMCSVLSAELWGLLHGLKVAWDFGFRHLRVGVDNKSVVLLLESAHPPANENAILVKTIRELLARDWIVHMEHVYREANSAADFLTSYSLTKPLGLHVLHSPPSNIVGLLCNDAYGIAHSRLVLH</sequence>